<dbReference type="AlphaFoldDB" id="A0A1X6N3I3"/>
<evidence type="ECO:0000313" key="2">
    <source>
        <dbReference type="Proteomes" id="UP000194127"/>
    </source>
</evidence>
<name>A0A1X6N3I3_9APHY</name>
<dbReference type="OrthoDB" id="3270058at2759"/>
<keyword evidence="2" id="KW-1185">Reference proteome</keyword>
<evidence type="ECO:0000313" key="1">
    <source>
        <dbReference type="EMBL" id="OSX63036.1"/>
    </source>
</evidence>
<accession>A0A1X6N3I3</accession>
<sequence>MACRQAANSRSAASSCPCLIWQVHGDFAHLRARNIDAINQNVGKKLIVLSGKVDELWERMARHYSLNLAQAIEPALPASGPRPINKEIQCRQWAHLHDLTDECLPSTPSHQAETMFDTIRSWVEAAQAGNPYAIAGLMVAQWLLVPNGTSVAGPSSLLIHTVSMSNQVPTVNARLCTQYGGTQAWETIKVSMCCHEHLYGKLQDAFGGDKDYFYAFFAEPSDPQKRCKQDLLCLYRLVIEAIPHHKKDIAHEQLKPEYQDVFSTFSEHMNDWEIWWELGLEQYR</sequence>
<dbReference type="Proteomes" id="UP000194127">
    <property type="component" value="Unassembled WGS sequence"/>
</dbReference>
<dbReference type="GeneID" id="36323965"/>
<dbReference type="EMBL" id="KZ110596">
    <property type="protein sequence ID" value="OSX63036.1"/>
    <property type="molecule type" value="Genomic_DNA"/>
</dbReference>
<reference evidence="1 2" key="1">
    <citation type="submission" date="2017-04" db="EMBL/GenBank/DDBJ databases">
        <title>Genome Sequence of the Model Brown-Rot Fungus Postia placenta SB12.</title>
        <authorList>
            <consortium name="DOE Joint Genome Institute"/>
            <person name="Gaskell J."/>
            <person name="Kersten P."/>
            <person name="Larrondo L.F."/>
            <person name="Canessa P."/>
            <person name="Martinez D."/>
            <person name="Hibbett D."/>
            <person name="Schmoll M."/>
            <person name="Kubicek C.P."/>
            <person name="Martinez A.T."/>
            <person name="Yadav J."/>
            <person name="Master E."/>
            <person name="Magnuson J.K."/>
            <person name="James T."/>
            <person name="Yaver D."/>
            <person name="Berka R."/>
            <person name="Labutti K."/>
            <person name="Lipzen A."/>
            <person name="Aerts A."/>
            <person name="Barry K."/>
            <person name="Henrissat B."/>
            <person name="Blanchette R."/>
            <person name="Grigoriev I."/>
            <person name="Cullen D."/>
        </authorList>
    </citation>
    <scope>NUCLEOTIDE SEQUENCE [LARGE SCALE GENOMIC DNA]</scope>
    <source>
        <strain evidence="1 2">MAD-698-R-SB12</strain>
    </source>
</reference>
<protein>
    <submittedName>
        <fullName evidence="1">Uncharacterized protein</fullName>
    </submittedName>
</protein>
<proteinExistence type="predicted"/>
<organism evidence="1 2">
    <name type="scientific">Postia placenta MAD-698-R-SB12</name>
    <dbReference type="NCBI Taxonomy" id="670580"/>
    <lineage>
        <taxon>Eukaryota</taxon>
        <taxon>Fungi</taxon>
        <taxon>Dikarya</taxon>
        <taxon>Basidiomycota</taxon>
        <taxon>Agaricomycotina</taxon>
        <taxon>Agaricomycetes</taxon>
        <taxon>Polyporales</taxon>
        <taxon>Adustoporiaceae</taxon>
        <taxon>Rhodonia</taxon>
    </lineage>
</organism>
<gene>
    <name evidence="1" type="ORF">POSPLADRAFT_1046376</name>
</gene>
<dbReference type="RefSeq" id="XP_024339830.1">
    <property type="nucleotide sequence ID" value="XM_024479015.1"/>
</dbReference>